<evidence type="ECO:0000256" key="3">
    <source>
        <dbReference type="ARBA" id="ARBA00022741"/>
    </source>
</evidence>
<dbReference type="InterPro" id="IPR027417">
    <property type="entry name" value="P-loop_NTPase"/>
</dbReference>
<keyword evidence="4 7" id="KW-0658">Purine biosynthesis</keyword>
<comment type="function">
    <text evidence="7">Plays an important role in the de novo pathway of purine nucleotide biosynthesis. Catalyzes the first committed step in the biosynthesis of AMP from IMP.</text>
</comment>
<dbReference type="GO" id="GO:0046040">
    <property type="term" value="P:IMP metabolic process"/>
    <property type="evidence" value="ECO:0007669"/>
    <property type="project" value="TreeGrafter"/>
</dbReference>
<feature type="binding site" description="in other chain" evidence="7">
    <location>
        <position position="189"/>
    </location>
    <ligand>
        <name>IMP</name>
        <dbReference type="ChEBI" id="CHEBI:58053"/>
        <note>ligand shared between dimeric partners</note>
    </ligand>
</feature>
<dbReference type="GO" id="GO:0004019">
    <property type="term" value="F:adenylosuccinate synthase activity"/>
    <property type="evidence" value="ECO:0007669"/>
    <property type="project" value="UniProtKB-UniRule"/>
</dbReference>
<dbReference type="OrthoDB" id="372247at2157"/>
<evidence type="ECO:0000256" key="1">
    <source>
        <dbReference type="ARBA" id="ARBA00022598"/>
    </source>
</evidence>
<reference evidence="10" key="1">
    <citation type="journal article" date="2014" name="Int. J. Syst. Evol. Microbiol.">
        <title>Complete genome sequence of Corynebacterium casei LMG S-19264T (=DSM 44701T), isolated from a smear-ripened cheese.</title>
        <authorList>
            <consortium name="US DOE Joint Genome Institute (JGI-PGF)"/>
            <person name="Walter F."/>
            <person name="Albersmeier A."/>
            <person name="Kalinowski J."/>
            <person name="Ruckert C."/>
        </authorList>
    </citation>
    <scope>NUCLEOTIDE SEQUENCE</scope>
    <source>
        <strain evidence="10">JCM 31740</strain>
    </source>
</reference>
<dbReference type="GO" id="GO:0005525">
    <property type="term" value="F:GTP binding"/>
    <property type="evidence" value="ECO:0007669"/>
    <property type="project" value="UniProtKB-UniRule"/>
</dbReference>
<dbReference type="InterPro" id="IPR042111">
    <property type="entry name" value="Adenylosuccinate_synth_dom3"/>
</dbReference>
<dbReference type="Proteomes" id="UP000276741">
    <property type="component" value="Chromosome"/>
</dbReference>
<feature type="active site" description="Proton acceptor" evidence="7">
    <location>
        <position position="12"/>
    </location>
</feature>
<evidence type="ECO:0000313" key="11">
    <source>
        <dbReference type="Proteomes" id="UP000276741"/>
    </source>
</evidence>
<feature type="binding site" description="in other chain" evidence="7">
    <location>
        <position position="122"/>
    </location>
    <ligand>
        <name>IMP</name>
        <dbReference type="ChEBI" id="CHEBI:58053"/>
        <note>ligand shared between dimeric partners</note>
    </ligand>
</feature>
<comment type="subunit">
    <text evidence="7">Homodimer.</text>
</comment>
<feature type="binding site" evidence="7">
    <location>
        <begin position="319"/>
        <end position="321"/>
    </location>
    <ligand>
        <name>GTP</name>
        <dbReference type="ChEBI" id="CHEBI:37565"/>
    </ligand>
</feature>
<comment type="similarity">
    <text evidence="7 8">Belongs to the adenylosuccinate synthetase family.</text>
</comment>
<proteinExistence type="inferred from homology"/>
<dbReference type="EMBL" id="AP018553">
    <property type="protein sequence ID" value="BBD71627.1"/>
    <property type="molecule type" value="Genomic_DNA"/>
</dbReference>
<evidence type="ECO:0000256" key="7">
    <source>
        <dbReference type="HAMAP-Rule" id="MF_00011"/>
    </source>
</evidence>
<reference evidence="11" key="2">
    <citation type="submission" date="2018-04" db="EMBL/GenBank/DDBJ databases">
        <title>Complete genome sequence of Sulfodiicoccus acidiphilus strain HS-1.</title>
        <authorList>
            <person name="Sakai H.D."/>
            <person name="Kurosawa N."/>
        </authorList>
    </citation>
    <scope>NUCLEOTIDE SEQUENCE [LARGE SCALE GENOMIC DNA]</scope>
    <source>
        <strain evidence="11">HS-1</strain>
    </source>
</reference>
<feature type="binding site" evidence="7">
    <location>
        <position position="136"/>
    </location>
    <ligand>
        <name>IMP</name>
        <dbReference type="ChEBI" id="CHEBI:58053"/>
        <note>ligand shared between dimeric partners</note>
    </ligand>
</feature>
<evidence type="ECO:0000256" key="5">
    <source>
        <dbReference type="ARBA" id="ARBA00022842"/>
    </source>
</evidence>
<feature type="binding site" description="in other chain" evidence="7">
    <location>
        <begin position="38"/>
        <end position="41"/>
    </location>
    <ligand>
        <name>IMP</name>
        <dbReference type="ChEBI" id="CHEBI:58053"/>
        <note>ligand shared between dimeric partners</note>
    </ligand>
</feature>
<comment type="subcellular location">
    <subcellularLocation>
        <location evidence="7">Cytoplasm</location>
    </subcellularLocation>
</comment>
<feature type="binding site" evidence="7">
    <location>
        <position position="12"/>
    </location>
    <ligand>
        <name>Mg(2+)</name>
        <dbReference type="ChEBI" id="CHEBI:18420"/>
    </ligand>
</feature>
<evidence type="ECO:0000256" key="4">
    <source>
        <dbReference type="ARBA" id="ARBA00022755"/>
    </source>
</evidence>
<dbReference type="KEGG" id="sacd:HS1genome_0016"/>
<dbReference type="RefSeq" id="WP_126448972.1">
    <property type="nucleotide sequence ID" value="NZ_AP018553.1"/>
</dbReference>
<dbReference type="InterPro" id="IPR042110">
    <property type="entry name" value="Adenylosuccinate_synth_dom2"/>
</dbReference>
<dbReference type="EC" id="6.3.4.4" evidence="7 8"/>
<feature type="binding site" evidence="7">
    <location>
        <begin position="247"/>
        <end position="253"/>
    </location>
    <ligand>
        <name>substrate</name>
    </ligand>
</feature>
<dbReference type="AlphaFoldDB" id="A0A348B0C5"/>
<feature type="binding site" evidence="7">
    <location>
        <position position="253"/>
    </location>
    <ligand>
        <name>GTP</name>
        <dbReference type="ChEBI" id="CHEBI:37565"/>
    </ligand>
</feature>
<dbReference type="GO" id="GO:0005737">
    <property type="term" value="C:cytoplasm"/>
    <property type="evidence" value="ECO:0007669"/>
    <property type="project" value="UniProtKB-SubCell"/>
</dbReference>
<name>A0A348B0C5_9CREN</name>
<evidence type="ECO:0000256" key="6">
    <source>
        <dbReference type="ARBA" id="ARBA00023134"/>
    </source>
</evidence>
<dbReference type="GO" id="GO:0000287">
    <property type="term" value="F:magnesium ion binding"/>
    <property type="evidence" value="ECO:0007669"/>
    <property type="project" value="UniProtKB-UniRule"/>
</dbReference>
<comment type="catalytic activity">
    <reaction evidence="7 8">
        <text>IMP + L-aspartate + GTP = N(6)-(1,2-dicarboxyethyl)-AMP + GDP + phosphate + 2 H(+)</text>
        <dbReference type="Rhea" id="RHEA:15753"/>
        <dbReference type="ChEBI" id="CHEBI:15378"/>
        <dbReference type="ChEBI" id="CHEBI:29991"/>
        <dbReference type="ChEBI" id="CHEBI:37565"/>
        <dbReference type="ChEBI" id="CHEBI:43474"/>
        <dbReference type="ChEBI" id="CHEBI:57567"/>
        <dbReference type="ChEBI" id="CHEBI:58053"/>
        <dbReference type="ChEBI" id="CHEBI:58189"/>
        <dbReference type="EC" id="6.3.4.4"/>
    </reaction>
</comment>
<dbReference type="InterPro" id="IPR018220">
    <property type="entry name" value="Adenylosuccin_syn_GTP-bd"/>
</dbReference>
<feature type="active site" description="Proton donor" evidence="7">
    <location>
        <position position="41"/>
    </location>
</feature>
<feature type="binding site" description="in other chain" evidence="7">
    <location>
        <begin position="12"/>
        <end position="15"/>
    </location>
    <ligand>
        <name>IMP</name>
        <dbReference type="ChEBI" id="CHEBI:58053"/>
        <note>ligand shared between dimeric partners</note>
    </ligand>
</feature>
<dbReference type="NCBIfam" id="NF003295">
    <property type="entry name" value="PRK04293.1"/>
    <property type="match status" value="1"/>
</dbReference>
<evidence type="ECO:0000256" key="8">
    <source>
        <dbReference type="RuleBase" id="RU000520"/>
    </source>
</evidence>
<dbReference type="PANTHER" id="PTHR11846">
    <property type="entry name" value="ADENYLOSUCCINATE SYNTHETASE"/>
    <property type="match status" value="1"/>
</dbReference>
<feature type="binding site" evidence="7">
    <location>
        <begin position="11"/>
        <end position="17"/>
    </location>
    <ligand>
        <name>GTP</name>
        <dbReference type="ChEBI" id="CHEBI:37565"/>
    </ligand>
</feature>
<keyword evidence="11" id="KW-1185">Reference proteome</keyword>
<keyword evidence="5 7" id="KW-0460">Magnesium</keyword>
<keyword evidence="3 7" id="KW-0547">Nucleotide-binding</keyword>
<comment type="cofactor">
    <cofactor evidence="7">
        <name>Mg(2+)</name>
        <dbReference type="ChEBI" id="CHEBI:18420"/>
    </cofactor>
    <text evidence="7">Binds 1 Mg(2+) ion per subunit.</text>
</comment>
<dbReference type="Gene3D" id="3.90.170.10">
    <property type="entry name" value="Adenylosuccinate Synthetase, subunit A, domain 3"/>
    <property type="match status" value="1"/>
</dbReference>
<sequence>MLQIVVGGFFGDEGKGKVASYLALKDSPAASVRTGSINAGHTVTHNGQSWKVRIIPSAFANKKVRLLLGPGALTSLNLLVTEMENTGTRGRVGIDPHVGIITEEEIEQERNDEYLVKRIGSTAQGVGYAEAKRVLRKLRLAGEYSEVKDLIIDVPSTVVDYVERGSKVLIEGTQGHYLSLYHGDYPYVTSRNVTASGILSEVGVGPKYVKDVIIVFKSFVTRVGQGELPGEIEEEKAKELGLIEVGTVTGRRRRVSPFNVEMAKRAIRINGATQVCITKLDWLFKEAHNVVEETKLSKEAKLWIDDIESQLGVPITLIGTGEESLSMIDMRREKGFEI</sequence>
<dbReference type="InterPro" id="IPR001114">
    <property type="entry name" value="Adenylosuccinate_synthetase"/>
</dbReference>
<dbReference type="UniPathway" id="UPA00075">
    <property type="reaction ID" value="UER00335"/>
</dbReference>
<evidence type="ECO:0000256" key="2">
    <source>
        <dbReference type="ARBA" id="ARBA00022723"/>
    </source>
</evidence>
<dbReference type="InterPro" id="IPR042109">
    <property type="entry name" value="Adenylosuccinate_synth_dom1"/>
</dbReference>
<dbReference type="EMBL" id="BMQS01000001">
    <property type="protein sequence ID" value="GGT86995.1"/>
    <property type="molecule type" value="Genomic_DNA"/>
</dbReference>
<dbReference type="Proteomes" id="UP000616143">
    <property type="component" value="Unassembled WGS sequence"/>
</dbReference>
<keyword evidence="2 7" id="KW-0479">Metal-binding</keyword>
<protein>
    <recommendedName>
        <fullName evidence="7 8">Adenylosuccinate synthetase</fullName>
        <shortName evidence="7">AMPSase</shortName>
        <shortName evidence="7">AdSS</shortName>
        <ecNumber evidence="7 8">6.3.4.4</ecNumber>
    </recommendedName>
    <alternativeName>
        <fullName evidence="7">IMP--aspartate ligase</fullName>
    </alternativeName>
</protein>
<dbReference type="SUPFAM" id="SSF52540">
    <property type="entry name" value="P-loop containing nucleoside triphosphate hydrolases"/>
    <property type="match status" value="1"/>
</dbReference>
<dbReference type="Gene3D" id="1.10.300.10">
    <property type="entry name" value="Adenylosuccinate Synthetase, subunit A, domain 2"/>
    <property type="match status" value="2"/>
</dbReference>
<dbReference type="HAMAP" id="MF_00011">
    <property type="entry name" value="Adenylosucc_synth"/>
    <property type="match status" value="1"/>
</dbReference>
<dbReference type="PROSITE" id="PS01266">
    <property type="entry name" value="ADENYLOSUCCIN_SYN_1"/>
    <property type="match status" value="1"/>
</dbReference>
<dbReference type="Pfam" id="PF00709">
    <property type="entry name" value="Adenylsucc_synt"/>
    <property type="match status" value="2"/>
</dbReference>
<keyword evidence="1 7" id="KW-0436">Ligase</keyword>
<reference evidence="9" key="3">
    <citation type="journal article" date="2019" name="BMC Res. Notes">
        <title>Complete genome sequence of the Sulfodiicoccus acidiphilus strain HS-1T, the first crenarchaeon that lacks polB3, isolated from an acidic hot spring in Ohwaku-dani, Hakone, Japan.</title>
        <authorList>
            <person name="Sakai H.D."/>
            <person name="Kurosawa N."/>
        </authorList>
    </citation>
    <scope>NUCLEOTIDE SEQUENCE</scope>
    <source>
        <strain evidence="9">HS-1</strain>
    </source>
</reference>
<organism evidence="9 11">
    <name type="scientific">Sulfodiicoccus acidiphilus</name>
    <dbReference type="NCBI Taxonomy" id="1670455"/>
    <lineage>
        <taxon>Archaea</taxon>
        <taxon>Thermoproteota</taxon>
        <taxon>Thermoprotei</taxon>
        <taxon>Sulfolobales</taxon>
        <taxon>Sulfolobaceae</taxon>
        <taxon>Sulfodiicoccus</taxon>
    </lineage>
</organism>
<feature type="binding site" description="in other chain" evidence="7">
    <location>
        <position position="174"/>
    </location>
    <ligand>
        <name>IMP</name>
        <dbReference type="ChEBI" id="CHEBI:58053"/>
        <note>ligand shared between dimeric partners</note>
    </ligand>
</feature>
<reference evidence="10" key="4">
    <citation type="submission" date="2020-09" db="EMBL/GenBank/DDBJ databases">
        <authorList>
            <person name="Sun Q."/>
            <person name="Ohkuma M."/>
        </authorList>
    </citation>
    <scope>NUCLEOTIDE SEQUENCE</scope>
    <source>
        <strain evidence="10">JCM 31740</strain>
    </source>
</reference>
<dbReference type="GO" id="GO:0044208">
    <property type="term" value="P:'de novo' AMP biosynthetic process"/>
    <property type="evidence" value="ECO:0007669"/>
    <property type="project" value="UniProtKB-UniRule"/>
</dbReference>
<dbReference type="GeneID" id="38665503"/>
<keyword evidence="6 7" id="KW-0342">GTP-binding</keyword>
<evidence type="ECO:0000313" key="9">
    <source>
        <dbReference type="EMBL" id="BBD71627.1"/>
    </source>
</evidence>
<accession>A0A348B0C5</accession>
<feature type="binding site" evidence="7">
    <location>
        <begin position="40"/>
        <end position="42"/>
    </location>
    <ligand>
        <name>GTP</name>
        <dbReference type="ChEBI" id="CHEBI:37565"/>
    </ligand>
</feature>
<feature type="binding site" evidence="7">
    <location>
        <begin position="279"/>
        <end position="281"/>
    </location>
    <ligand>
        <name>GTP</name>
        <dbReference type="ChEBI" id="CHEBI:37565"/>
    </ligand>
</feature>
<gene>
    <name evidence="7" type="primary">purA</name>
    <name evidence="10" type="ORF">GCM10007116_01270</name>
    <name evidence="9" type="ORF">HS1genome_0016</name>
</gene>
<keyword evidence="7" id="KW-0963">Cytoplasm</keyword>
<feature type="binding site" evidence="7">
    <location>
        <position position="40"/>
    </location>
    <ligand>
        <name>Mg(2+)</name>
        <dbReference type="ChEBI" id="CHEBI:18420"/>
    </ligand>
</feature>
<dbReference type="Gene3D" id="3.40.440.10">
    <property type="entry name" value="Adenylosuccinate Synthetase, subunit A, domain 1"/>
    <property type="match status" value="2"/>
</dbReference>
<comment type="pathway">
    <text evidence="7 8">Purine metabolism; AMP biosynthesis via de novo pathway; AMP from IMP: step 1/2.</text>
</comment>
<dbReference type="SMART" id="SM00788">
    <property type="entry name" value="Adenylsucc_synt"/>
    <property type="match status" value="1"/>
</dbReference>
<evidence type="ECO:0000313" key="10">
    <source>
        <dbReference type="EMBL" id="GGT86995.1"/>
    </source>
</evidence>
<feature type="binding site" description="in other chain" evidence="7">
    <location>
        <position position="251"/>
    </location>
    <ligand>
        <name>IMP</name>
        <dbReference type="ChEBI" id="CHEBI:58053"/>
        <note>ligand shared between dimeric partners</note>
    </ligand>
</feature>
<dbReference type="PANTHER" id="PTHR11846:SF0">
    <property type="entry name" value="ADENYLOSUCCINATE SYNTHETASE"/>
    <property type="match status" value="1"/>
</dbReference>